<reference evidence="4" key="1">
    <citation type="submission" date="2016-11" db="EMBL/GenBank/DDBJ databases">
        <title>The genome sequence of Colletotrichum cuscutae.</title>
        <authorList>
            <person name="Baroncelli R."/>
        </authorList>
    </citation>
    <scope>NUCLEOTIDE SEQUENCE</scope>
    <source>
        <strain evidence="4">IMI 304802</strain>
    </source>
</reference>
<protein>
    <submittedName>
        <fullName evidence="4">2OG-Fe(II)oxygenase superfamily protein</fullName>
    </submittedName>
</protein>
<dbReference type="InterPro" id="IPR044861">
    <property type="entry name" value="IPNS-like_FE2OG_OXY"/>
</dbReference>
<feature type="domain" description="Fe2OG dioxygenase" evidence="3">
    <location>
        <begin position="352"/>
        <end position="471"/>
    </location>
</feature>
<dbReference type="EMBL" id="MPDP01000002">
    <property type="protein sequence ID" value="KAK1498976.1"/>
    <property type="molecule type" value="Genomic_DNA"/>
</dbReference>
<comment type="similarity">
    <text evidence="1">Belongs to the iron/ascorbate-dependent oxidoreductase family.</text>
</comment>
<proteinExistence type="inferred from homology"/>
<dbReference type="InterPro" id="IPR050231">
    <property type="entry name" value="Iron_ascorbate_oxido_reductase"/>
</dbReference>
<name>A0AAJ0DQR5_9PEZI</name>
<evidence type="ECO:0000313" key="4">
    <source>
        <dbReference type="EMBL" id="KAK1498976.1"/>
    </source>
</evidence>
<dbReference type="InterPro" id="IPR026992">
    <property type="entry name" value="DIOX_N"/>
</dbReference>
<gene>
    <name evidence="4" type="ORF">CCUS01_02596</name>
</gene>
<dbReference type="AlphaFoldDB" id="A0AAJ0DQR5"/>
<dbReference type="InterPro" id="IPR005123">
    <property type="entry name" value="Oxoglu/Fe-dep_dioxygenase_dom"/>
</dbReference>
<comment type="caution">
    <text evidence="4">The sequence shown here is derived from an EMBL/GenBank/DDBJ whole genome shotgun (WGS) entry which is preliminary data.</text>
</comment>
<evidence type="ECO:0000256" key="1">
    <source>
        <dbReference type="ARBA" id="ARBA00008056"/>
    </source>
</evidence>
<sequence length="515" mass="57131">MLSSKFLRGLCALFIVLLGANFATASPVAVNADLAARAPATEDTSVAARASGGGWCWPFCNPFNRGLPNVPNRFDFRPPASTARPQYFDTPDNQVTLRAETETTGAVLVTVSVGTRYTLPAHSEINVRLLVRGTHIDFNHANLEFGSETAVVRITPEQAAAFRTGERSEDGSLKITLLYKLGQDLDMVDCFNVVIVAKLMNHRFQATLRIDEITSQLCGAAENVGFFSIKDHGLSQSEVDELFSVSEAFFALPDEAKATVPWSPKNVGWEKLSQIRPSTGAADQKESYQLQFGENMNGVWASDEILPGFKEQSLAFMHRVQAISERLMLCLARGLGFQDDYFIKYHDATHPGAQSVLRLLHYFETPRVNDGKVYHRAGAHADWGSLTLLFQREGQSGLEICPGREAVSEHALGDQWTKADIKPGVIICNIGDLLMSWSDDRFKSTYHRVKAPCEEGDYYGERYSMAFFNQPCREAVIQGPLKKYPMVTGEEFNRNAMNRMYAALQAKMAGNEVKT</sequence>
<keyword evidence="5" id="KW-1185">Reference proteome</keyword>
<dbReference type="GO" id="GO:0044283">
    <property type="term" value="P:small molecule biosynthetic process"/>
    <property type="evidence" value="ECO:0007669"/>
    <property type="project" value="UniProtKB-ARBA"/>
</dbReference>
<feature type="chain" id="PRO_5042524523" evidence="2">
    <location>
        <begin position="26"/>
        <end position="515"/>
    </location>
</feature>
<dbReference type="PANTHER" id="PTHR47990">
    <property type="entry name" value="2-OXOGLUTARATE (2OG) AND FE(II)-DEPENDENT OXYGENASE SUPERFAMILY PROTEIN-RELATED"/>
    <property type="match status" value="1"/>
</dbReference>
<organism evidence="4 5">
    <name type="scientific">Colletotrichum cuscutae</name>
    <dbReference type="NCBI Taxonomy" id="1209917"/>
    <lineage>
        <taxon>Eukaryota</taxon>
        <taxon>Fungi</taxon>
        <taxon>Dikarya</taxon>
        <taxon>Ascomycota</taxon>
        <taxon>Pezizomycotina</taxon>
        <taxon>Sordariomycetes</taxon>
        <taxon>Hypocreomycetidae</taxon>
        <taxon>Glomerellales</taxon>
        <taxon>Glomerellaceae</taxon>
        <taxon>Colletotrichum</taxon>
        <taxon>Colletotrichum acutatum species complex</taxon>
    </lineage>
</organism>
<dbReference type="Pfam" id="PF03171">
    <property type="entry name" value="2OG-FeII_Oxy"/>
    <property type="match status" value="1"/>
</dbReference>
<keyword evidence="2" id="KW-0732">Signal</keyword>
<feature type="signal peptide" evidence="2">
    <location>
        <begin position="1"/>
        <end position="25"/>
    </location>
</feature>
<dbReference type="Pfam" id="PF14226">
    <property type="entry name" value="DIOX_N"/>
    <property type="match status" value="1"/>
</dbReference>
<evidence type="ECO:0000313" key="5">
    <source>
        <dbReference type="Proteomes" id="UP001239213"/>
    </source>
</evidence>
<dbReference type="Proteomes" id="UP001239213">
    <property type="component" value="Unassembled WGS sequence"/>
</dbReference>
<evidence type="ECO:0000256" key="2">
    <source>
        <dbReference type="SAM" id="SignalP"/>
    </source>
</evidence>
<dbReference type="PROSITE" id="PS51471">
    <property type="entry name" value="FE2OG_OXY"/>
    <property type="match status" value="1"/>
</dbReference>
<dbReference type="SUPFAM" id="SSF51197">
    <property type="entry name" value="Clavaminate synthase-like"/>
    <property type="match status" value="1"/>
</dbReference>
<accession>A0AAJ0DQR5</accession>
<evidence type="ECO:0000259" key="3">
    <source>
        <dbReference type="PROSITE" id="PS51471"/>
    </source>
</evidence>
<dbReference type="InterPro" id="IPR027443">
    <property type="entry name" value="IPNS-like_sf"/>
</dbReference>
<dbReference type="Gene3D" id="2.60.120.330">
    <property type="entry name" value="B-lactam Antibiotic, Isopenicillin N Synthase, Chain"/>
    <property type="match status" value="1"/>
</dbReference>